<dbReference type="WBParaSite" id="RSKR_0000957300.1">
    <property type="protein sequence ID" value="RSKR_0000957300.1"/>
    <property type="gene ID" value="RSKR_0000957300"/>
</dbReference>
<evidence type="ECO:0000313" key="1">
    <source>
        <dbReference type="Proteomes" id="UP000095286"/>
    </source>
</evidence>
<evidence type="ECO:0000313" key="2">
    <source>
        <dbReference type="WBParaSite" id="RSKR_0000957300.1"/>
    </source>
</evidence>
<sequence>MTSSIKYVQGKLEFNENNFKLLIEEVNALQLKIHSKTETVLNVSKELSHFQSEADKYRILSETFERNLCRSEGQIHNMQLEFTKHCESFQKERKKLIAEMDDLVKEKNYLVLENQNFKCEVRDLRKDCLFFRQKIAKIEVRDISDSVFKKKNNCDDKEIIGKIEEVEKLRNLNEQLKSDITTILADKEELITERDIYKQKTTRLTNEIVYLLNGDPKAVTDDVDQILSDNRFMKTQLESLQKETGMTKATLKKYRNLLGKRNKIKLPVERDIAEEEFDCEMEDFFPDSPTTSSNSYFQKPNTVISFRQVKEIVGSSADYITEDDYKTLTQLLVEFANDKQLALTHQRNTNKILGKKLSDIDLKVKSLENGRDKVNKSPNKMLLNDLVSSANKTFTSIGTQFDEDQDKTPTEKNIPV</sequence>
<name>A0AC35UCB3_9BILA</name>
<protein>
    <submittedName>
        <fullName evidence="2">Coiled-coil domain-containing protein</fullName>
    </submittedName>
</protein>
<accession>A0AC35UCB3</accession>
<organism evidence="1 2">
    <name type="scientific">Rhabditophanes sp. KR3021</name>
    <dbReference type="NCBI Taxonomy" id="114890"/>
    <lineage>
        <taxon>Eukaryota</taxon>
        <taxon>Metazoa</taxon>
        <taxon>Ecdysozoa</taxon>
        <taxon>Nematoda</taxon>
        <taxon>Chromadorea</taxon>
        <taxon>Rhabditida</taxon>
        <taxon>Tylenchina</taxon>
        <taxon>Panagrolaimomorpha</taxon>
        <taxon>Strongyloidoidea</taxon>
        <taxon>Alloionematidae</taxon>
        <taxon>Rhabditophanes</taxon>
    </lineage>
</organism>
<proteinExistence type="predicted"/>
<reference evidence="2" key="1">
    <citation type="submission" date="2016-11" db="UniProtKB">
        <authorList>
            <consortium name="WormBaseParasite"/>
        </authorList>
    </citation>
    <scope>IDENTIFICATION</scope>
    <source>
        <strain evidence="2">KR3021</strain>
    </source>
</reference>
<dbReference type="Proteomes" id="UP000095286">
    <property type="component" value="Unplaced"/>
</dbReference>